<organism evidence="3 4">
    <name type="scientific">Halorubrum rubrum</name>
    <dbReference type="NCBI Taxonomy" id="1126240"/>
    <lineage>
        <taxon>Archaea</taxon>
        <taxon>Methanobacteriati</taxon>
        <taxon>Methanobacteriota</taxon>
        <taxon>Stenosarchaea group</taxon>
        <taxon>Halobacteria</taxon>
        <taxon>Halobacteriales</taxon>
        <taxon>Haloferacaceae</taxon>
        <taxon>Halorubrum</taxon>
    </lineage>
</organism>
<dbReference type="EMBL" id="JBHSKY010000015">
    <property type="protein sequence ID" value="MFC5279664.1"/>
    <property type="molecule type" value="Genomic_DNA"/>
</dbReference>
<reference evidence="3 4" key="1">
    <citation type="journal article" date="2019" name="Int. J. Syst. Evol. Microbiol.">
        <title>The Global Catalogue of Microorganisms (GCM) 10K type strain sequencing project: providing services to taxonomists for standard genome sequencing and annotation.</title>
        <authorList>
            <consortium name="The Broad Institute Genomics Platform"/>
            <consortium name="The Broad Institute Genome Sequencing Center for Infectious Disease"/>
            <person name="Wu L."/>
            <person name="Ma J."/>
        </authorList>
    </citation>
    <scope>NUCLEOTIDE SEQUENCE [LARGE SCALE GENOMIC DNA]</scope>
    <source>
        <strain evidence="3 4">CGMCC 1.12124</strain>
    </source>
</reference>
<accession>A0ABD5R474</accession>
<keyword evidence="4" id="KW-1185">Reference proteome</keyword>
<feature type="domain" description="Ig-like" evidence="2">
    <location>
        <begin position="43"/>
        <end position="107"/>
    </location>
</feature>
<dbReference type="Proteomes" id="UP001596118">
    <property type="component" value="Unassembled WGS sequence"/>
</dbReference>
<gene>
    <name evidence="3" type="ORF">ACFPM1_12980</name>
</gene>
<dbReference type="Pfam" id="PF25942">
    <property type="entry name" value="Ig_halo"/>
    <property type="match status" value="1"/>
</dbReference>
<dbReference type="AlphaFoldDB" id="A0ABD5R474"/>
<evidence type="ECO:0000259" key="2">
    <source>
        <dbReference type="Pfam" id="PF25942"/>
    </source>
</evidence>
<feature type="region of interest" description="Disordered" evidence="1">
    <location>
        <begin position="88"/>
        <end position="107"/>
    </location>
</feature>
<protein>
    <recommendedName>
        <fullName evidence="2">Ig-like domain-containing protein</fullName>
    </recommendedName>
</protein>
<dbReference type="InterPro" id="IPR058929">
    <property type="entry name" value="Ig_halo"/>
</dbReference>
<proteinExistence type="predicted"/>
<dbReference type="PROSITE" id="PS51257">
    <property type="entry name" value="PROKAR_LIPOPROTEIN"/>
    <property type="match status" value="1"/>
</dbReference>
<evidence type="ECO:0000313" key="4">
    <source>
        <dbReference type="Proteomes" id="UP001596118"/>
    </source>
</evidence>
<evidence type="ECO:0000313" key="3">
    <source>
        <dbReference type="EMBL" id="MFC5279664.1"/>
    </source>
</evidence>
<sequence length="128" mass="13378">MPRSRRSTLRSSVTATATGLVGCLGFGGTNETVAVHVDNESSTAHEVTASVTFEGDSLFERTVALDAGESESGSFENPETVGSARVEATLEDGSPTTDPVRVGPGTGIRSITIRIPEREVVEIRAGRT</sequence>
<comment type="caution">
    <text evidence="3">The sequence shown here is derived from an EMBL/GenBank/DDBJ whole genome shotgun (WGS) entry which is preliminary data.</text>
</comment>
<name>A0ABD5R474_9EURY</name>
<dbReference type="RefSeq" id="WP_256411426.1">
    <property type="nucleotide sequence ID" value="NZ_JANHDM010000004.1"/>
</dbReference>
<evidence type="ECO:0000256" key="1">
    <source>
        <dbReference type="SAM" id="MobiDB-lite"/>
    </source>
</evidence>